<accession>A0A075GRJ1</accession>
<organism evidence="3">
    <name type="scientific">uncultured marine thaumarchaeote KM3_193_D11</name>
    <dbReference type="NCBI Taxonomy" id="1456082"/>
    <lineage>
        <taxon>Archaea</taxon>
        <taxon>Nitrososphaerota</taxon>
        <taxon>environmental samples</taxon>
    </lineage>
</organism>
<dbReference type="Gene3D" id="3.30.70.2690">
    <property type="entry name" value="LOR/SDH bifunctional enzyme, conserved domain"/>
    <property type="match status" value="1"/>
</dbReference>
<evidence type="ECO:0000313" key="3">
    <source>
        <dbReference type="EMBL" id="AIF06581.1"/>
    </source>
</evidence>
<dbReference type="InterPro" id="IPR007545">
    <property type="entry name" value="LOR/SDH_bifunc_enz_cons_dom"/>
</dbReference>
<dbReference type="Pfam" id="PF04455">
    <property type="entry name" value="Saccharop_dh_N"/>
    <property type="match status" value="1"/>
</dbReference>
<sequence>MNKYSKDVEVRGHLIDSMILTKIFDNIMDLDGKFEVTKLKLVN</sequence>
<evidence type="ECO:0000256" key="1">
    <source>
        <dbReference type="ARBA" id="ARBA00023027"/>
    </source>
</evidence>
<feature type="domain" description="LOR/SDH bifunctional enzyme conserved" evidence="2">
    <location>
        <begin position="6"/>
        <end position="41"/>
    </location>
</feature>
<dbReference type="InterPro" id="IPR043009">
    <property type="entry name" value="LOR/SDH_bifunc_enz_cons_dom_sf"/>
</dbReference>
<name>A0A075GRJ1_9ARCH</name>
<evidence type="ECO:0000259" key="2">
    <source>
        <dbReference type="Pfam" id="PF04455"/>
    </source>
</evidence>
<dbReference type="AlphaFoldDB" id="A0A075GRJ1"/>
<proteinExistence type="predicted"/>
<reference evidence="3" key="1">
    <citation type="journal article" date="2014" name="Genome Biol. Evol.">
        <title>Pangenome evidence for extensive interdomain horizontal transfer affecting lineage core and shell genes in uncultured planktonic thaumarchaeota and euryarchaeota.</title>
        <authorList>
            <person name="Deschamps P."/>
            <person name="Zivanovic Y."/>
            <person name="Moreira D."/>
            <person name="Rodriguez-Valera F."/>
            <person name="Lopez-Garcia P."/>
        </authorList>
    </citation>
    <scope>NUCLEOTIDE SEQUENCE</scope>
</reference>
<dbReference type="EMBL" id="KF900775">
    <property type="protein sequence ID" value="AIF06581.1"/>
    <property type="molecule type" value="Genomic_DNA"/>
</dbReference>
<protein>
    <recommendedName>
        <fullName evidence="2">LOR/SDH bifunctional enzyme conserved domain-containing protein</fullName>
    </recommendedName>
</protein>
<keyword evidence="1" id="KW-0520">NAD</keyword>